<dbReference type="AlphaFoldDB" id="A0A6J4M1P8"/>
<gene>
    <name evidence="1" type="ORF">AVDCRST_MAG68-3304</name>
</gene>
<proteinExistence type="predicted"/>
<evidence type="ECO:0000313" key="1">
    <source>
        <dbReference type="EMBL" id="CAA9345659.1"/>
    </source>
</evidence>
<dbReference type="EMBL" id="CADCTW010000159">
    <property type="protein sequence ID" value="CAA9345659.1"/>
    <property type="molecule type" value="Genomic_DNA"/>
</dbReference>
<organism evidence="1">
    <name type="scientific">uncultured Gemmatimonadota bacterium</name>
    <dbReference type="NCBI Taxonomy" id="203437"/>
    <lineage>
        <taxon>Bacteria</taxon>
        <taxon>Pseudomonadati</taxon>
        <taxon>Gemmatimonadota</taxon>
        <taxon>environmental samples</taxon>
    </lineage>
</organism>
<accession>A0A6J4M1P8</accession>
<feature type="non-terminal residue" evidence="1">
    <location>
        <position position="1"/>
    </location>
</feature>
<reference evidence="1" key="1">
    <citation type="submission" date="2020-02" db="EMBL/GenBank/DDBJ databases">
        <authorList>
            <person name="Meier V. D."/>
        </authorList>
    </citation>
    <scope>NUCLEOTIDE SEQUENCE</scope>
    <source>
        <strain evidence="1">AVDCRST_MAG68</strain>
    </source>
</reference>
<protein>
    <submittedName>
        <fullName evidence="1">Uncharacterized protein</fullName>
    </submittedName>
</protein>
<name>A0A6J4M1P8_9BACT</name>
<sequence>EHLIAIRWVEALDADDAEVLGFWRRAVESYGDAATPRVSRTGQFKLLYDAARQGVVAFNAAHGYRALGAANHHQHTFAAGIALAPEALQSAIAGMQVQRGVRHDLEYAAYDPCRISR</sequence>